<evidence type="ECO:0000313" key="4">
    <source>
        <dbReference type="Proteomes" id="UP001208935"/>
    </source>
</evidence>
<dbReference type="InterPro" id="IPR050902">
    <property type="entry name" value="ABC_Transporter_SBP"/>
</dbReference>
<evidence type="ECO:0000259" key="2">
    <source>
        <dbReference type="PROSITE" id="PS50983"/>
    </source>
</evidence>
<proteinExistence type="predicted"/>
<dbReference type="Proteomes" id="UP001208935">
    <property type="component" value="Unassembled WGS sequence"/>
</dbReference>
<feature type="signal peptide" evidence="1">
    <location>
        <begin position="1"/>
        <end position="39"/>
    </location>
</feature>
<dbReference type="Gene3D" id="3.40.50.1980">
    <property type="entry name" value="Nitrogenase molybdenum iron protein domain"/>
    <property type="match status" value="2"/>
</dbReference>
<accession>A0ABT3KRS7</accession>
<protein>
    <submittedName>
        <fullName evidence="3">Iron ABC transporter substrate-binding protein</fullName>
    </submittedName>
</protein>
<dbReference type="InterPro" id="IPR002491">
    <property type="entry name" value="ABC_transptr_periplasmic_BD"/>
</dbReference>
<dbReference type="SUPFAM" id="SSF53807">
    <property type="entry name" value="Helical backbone' metal receptor"/>
    <property type="match status" value="1"/>
</dbReference>
<reference evidence="4" key="1">
    <citation type="submission" date="2023-07" db="EMBL/GenBank/DDBJ databases">
        <title>Verminephrobacter genomes.</title>
        <authorList>
            <person name="Lund M.B."/>
        </authorList>
    </citation>
    <scope>NUCLEOTIDE SEQUENCE [LARGE SCALE GENOMIC DNA]</scope>
    <source>
        <strain evidence="4">AtM5-05</strain>
    </source>
</reference>
<organism evidence="3 4">
    <name type="scientific">Verminephrobacter aporrectodeae subsp. tuberculatae</name>
    <dbReference type="NCBI Taxonomy" id="1110392"/>
    <lineage>
        <taxon>Bacteria</taxon>
        <taxon>Pseudomonadati</taxon>
        <taxon>Pseudomonadota</taxon>
        <taxon>Betaproteobacteria</taxon>
        <taxon>Burkholderiales</taxon>
        <taxon>Comamonadaceae</taxon>
        <taxon>Verminephrobacter</taxon>
    </lineage>
</organism>
<dbReference type="PANTHER" id="PTHR30535:SF34">
    <property type="entry name" value="MOLYBDATE-BINDING PROTEIN MOLA"/>
    <property type="match status" value="1"/>
</dbReference>
<sequence>MPMPVQNFCAFLPQPRASVGLFFRLLRLIALLTALPASANGPVTVTDLAGRSVRIPARVERILLGEGRLLPALAILEPGDPSARLAGMMGDFEQLDAAGYAQWRERFPRLDAVPRVGRSQAGSFSDERALQLRPQVAIFGLGGGHGPGERDREALARLEAAGVAVVFVDFRHDPLGNTPRSIRVLGQVLGQSERAAAFNAYWQQQLQRVRQRLAERKPAAPTVFLESRVGLMSECCDTMVGMMGRLLDAAGGRNVARGLLPGEQGMLNPELLLARQPAVYIGTAIGSVPQTPQQQRQQQASQRIVLGAGATPEMARASLRGSLRRPLISPLQAVQQGRAHAIWHHFYNSPFNVVAVQAMAQWLHPDLFADLDPRQTLQEMYRRFQPIALRGEYWISVEP</sequence>
<evidence type="ECO:0000313" key="3">
    <source>
        <dbReference type="EMBL" id="MCW5321033.1"/>
    </source>
</evidence>
<dbReference type="PROSITE" id="PS50983">
    <property type="entry name" value="FE_B12_PBP"/>
    <property type="match status" value="1"/>
</dbReference>
<dbReference type="Pfam" id="PF01497">
    <property type="entry name" value="Peripla_BP_2"/>
    <property type="match status" value="1"/>
</dbReference>
<gene>
    <name evidence="3" type="ORF">D5039_07615</name>
</gene>
<keyword evidence="1" id="KW-0732">Signal</keyword>
<name>A0ABT3KRS7_9BURK</name>
<feature type="chain" id="PRO_5045681828" evidence="1">
    <location>
        <begin position="40"/>
        <end position="399"/>
    </location>
</feature>
<dbReference type="EMBL" id="QZCW01000001">
    <property type="protein sequence ID" value="MCW5321033.1"/>
    <property type="molecule type" value="Genomic_DNA"/>
</dbReference>
<keyword evidence="4" id="KW-1185">Reference proteome</keyword>
<evidence type="ECO:0000256" key="1">
    <source>
        <dbReference type="SAM" id="SignalP"/>
    </source>
</evidence>
<feature type="domain" description="Fe/B12 periplasmic-binding" evidence="2">
    <location>
        <begin position="61"/>
        <end position="371"/>
    </location>
</feature>
<comment type="caution">
    <text evidence="3">The sequence shown here is derived from an EMBL/GenBank/DDBJ whole genome shotgun (WGS) entry which is preliminary data.</text>
</comment>
<dbReference type="PANTHER" id="PTHR30535">
    <property type="entry name" value="VITAMIN B12-BINDING PROTEIN"/>
    <property type="match status" value="1"/>
</dbReference>